<keyword evidence="1" id="KW-0723">Serine/threonine-protein kinase</keyword>
<dbReference type="PANTHER" id="PTHR11584">
    <property type="entry name" value="SERINE/THREONINE PROTEIN KINASE"/>
    <property type="match status" value="1"/>
</dbReference>
<evidence type="ECO:0000259" key="6">
    <source>
        <dbReference type="PROSITE" id="PS50011"/>
    </source>
</evidence>
<keyword evidence="5" id="KW-0067">ATP-binding</keyword>
<dbReference type="PANTHER" id="PTHR11584:SF369">
    <property type="entry name" value="MITOGEN-ACTIVATED PROTEIN KINASE KINASE KINASE 19-RELATED"/>
    <property type="match status" value="1"/>
</dbReference>
<keyword evidence="2" id="KW-0808">Transferase</keyword>
<reference evidence="8" key="1">
    <citation type="journal article" date="2017" name="Cell">
        <title>Insights into land plant evolution garnered from the Marchantia polymorpha genome.</title>
        <authorList>
            <person name="Bowman J.L."/>
            <person name="Kohchi T."/>
            <person name="Yamato K.T."/>
            <person name="Jenkins J."/>
            <person name="Shu S."/>
            <person name="Ishizaki K."/>
            <person name="Yamaoka S."/>
            <person name="Nishihama R."/>
            <person name="Nakamura Y."/>
            <person name="Berger F."/>
            <person name="Adam C."/>
            <person name="Aki S.S."/>
            <person name="Althoff F."/>
            <person name="Araki T."/>
            <person name="Arteaga-Vazquez M.A."/>
            <person name="Balasubrmanian S."/>
            <person name="Barry K."/>
            <person name="Bauer D."/>
            <person name="Boehm C.R."/>
            <person name="Briginshaw L."/>
            <person name="Caballero-Perez J."/>
            <person name="Catarino B."/>
            <person name="Chen F."/>
            <person name="Chiyoda S."/>
            <person name="Chovatia M."/>
            <person name="Davies K.M."/>
            <person name="Delmans M."/>
            <person name="Demura T."/>
            <person name="Dierschke T."/>
            <person name="Dolan L."/>
            <person name="Dorantes-Acosta A.E."/>
            <person name="Eklund D.M."/>
            <person name="Florent S.N."/>
            <person name="Flores-Sandoval E."/>
            <person name="Fujiyama A."/>
            <person name="Fukuzawa H."/>
            <person name="Galik B."/>
            <person name="Grimanelli D."/>
            <person name="Grimwood J."/>
            <person name="Grossniklaus U."/>
            <person name="Hamada T."/>
            <person name="Haseloff J."/>
            <person name="Hetherington A.J."/>
            <person name="Higo A."/>
            <person name="Hirakawa Y."/>
            <person name="Hundley H.N."/>
            <person name="Ikeda Y."/>
            <person name="Inoue K."/>
            <person name="Inoue S.I."/>
            <person name="Ishida S."/>
            <person name="Jia Q."/>
            <person name="Kakita M."/>
            <person name="Kanazawa T."/>
            <person name="Kawai Y."/>
            <person name="Kawashima T."/>
            <person name="Kennedy M."/>
            <person name="Kinose K."/>
            <person name="Kinoshita T."/>
            <person name="Kohara Y."/>
            <person name="Koide E."/>
            <person name="Komatsu K."/>
            <person name="Kopischke S."/>
            <person name="Kubo M."/>
            <person name="Kyozuka J."/>
            <person name="Lagercrantz U."/>
            <person name="Lin S.S."/>
            <person name="Lindquist E."/>
            <person name="Lipzen A.M."/>
            <person name="Lu C.W."/>
            <person name="De Luna E."/>
            <person name="Martienssen R.A."/>
            <person name="Minamino N."/>
            <person name="Mizutani M."/>
            <person name="Mizutani M."/>
            <person name="Mochizuki N."/>
            <person name="Monte I."/>
            <person name="Mosher R."/>
            <person name="Nagasaki H."/>
            <person name="Nakagami H."/>
            <person name="Naramoto S."/>
            <person name="Nishitani K."/>
            <person name="Ohtani M."/>
            <person name="Okamoto T."/>
            <person name="Okumura M."/>
            <person name="Phillips J."/>
            <person name="Pollak B."/>
            <person name="Reinders A."/>
            <person name="Rovekamp M."/>
            <person name="Sano R."/>
            <person name="Sawa S."/>
            <person name="Schmid M.W."/>
            <person name="Shirakawa M."/>
            <person name="Solano R."/>
            <person name="Spunde A."/>
            <person name="Suetsugu N."/>
            <person name="Sugano S."/>
            <person name="Sugiyama A."/>
            <person name="Sun R."/>
            <person name="Suzuki Y."/>
            <person name="Takenaka M."/>
            <person name="Takezawa D."/>
            <person name="Tomogane H."/>
            <person name="Tsuzuki M."/>
            <person name="Ueda T."/>
            <person name="Umeda M."/>
            <person name="Ward J.M."/>
            <person name="Watanabe Y."/>
            <person name="Yazaki K."/>
            <person name="Yokoyama R."/>
            <person name="Yoshitake Y."/>
            <person name="Yotsui I."/>
            <person name="Zachgo S."/>
            <person name="Schmutz J."/>
        </authorList>
    </citation>
    <scope>NUCLEOTIDE SEQUENCE [LARGE SCALE GENOMIC DNA]</scope>
    <source>
        <strain evidence="8">Tak-1</strain>
    </source>
</reference>
<dbReference type="Gramene" id="MpVg01020.1">
    <property type="protein sequence ID" value="MpVg01020.1.cds"/>
    <property type="gene ID" value="MpVg01020"/>
</dbReference>
<evidence type="ECO:0000256" key="1">
    <source>
        <dbReference type="ARBA" id="ARBA00022527"/>
    </source>
</evidence>
<dbReference type="EMBL" id="KZ772944">
    <property type="protein sequence ID" value="PTQ26139.1"/>
    <property type="molecule type" value="Genomic_DNA"/>
</dbReference>
<proteinExistence type="predicted"/>
<evidence type="ECO:0000313" key="8">
    <source>
        <dbReference type="Proteomes" id="UP000244005"/>
    </source>
</evidence>
<dbReference type="Gene3D" id="1.10.510.10">
    <property type="entry name" value="Transferase(Phosphotransferase) domain 1"/>
    <property type="match status" value="1"/>
</dbReference>
<dbReference type="GO" id="GO:0004674">
    <property type="term" value="F:protein serine/threonine kinase activity"/>
    <property type="evidence" value="ECO:0007669"/>
    <property type="project" value="UniProtKB-KW"/>
</dbReference>
<evidence type="ECO:0000313" key="7">
    <source>
        <dbReference type="EMBL" id="PTQ26139.1"/>
    </source>
</evidence>
<feature type="domain" description="Protein kinase" evidence="6">
    <location>
        <begin position="1"/>
        <end position="136"/>
    </location>
</feature>
<evidence type="ECO:0000256" key="2">
    <source>
        <dbReference type="ARBA" id="ARBA00022679"/>
    </source>
</evidence>
<organism evidence="7 8">
    <name type="scientific">Marchantia polymorpha</name>
    <name type="common">Common liverwort</name>
    <name type="synonym">Marchantia aquatica</name>
    <dbReference type="NCBI Taxonomy" id="3197"/>
    <lineage>
        <taxon>Eukaryota</taxon>
        <taxon>Viridiplantae</taxon>
        <taxon>Streptophyta</taxon>
        <taxon>Embryophyta</taxon>
        <taxon>Marchantiophyta</taxon>
        <taxon>Marchantiopsida</taxon>
        <taxon>Marchantiidae</taxon>
        <taxon>Marchantiales</taxon>
        <taxon>Marchantiaceae</taxon>
        <taxon>Marchantia</taxon>
    </lineage>
</organism>
<dbReference type="SMART" id="SM00220">
    <property type="entry name" value="S_TKc"/>
    <property type="match status" value="1"/>
</dbReference>
<dbReference type="PROSITE" id="PS50011">
    <property type="entry name" value="PROTEIN_KINASE_DOM"/>
    <property type="match status" value="1"/>
</dbReference>
<dbReference type="OMA" id="LECTIRY"/>
<gene>
    <name evidence="7" type="ORF">MARPO_YA0020</name>
</gene>
<evidence type="ECO:0000256" key="4">
    <source>
        <dbReference type="ARBA" id="ARBA00022777"/>
    </source>
</evidence>
<keyword evidence="4" id="KW-0418">Kinase</keyword>
<dbReference type="OrthoDB" id="266718at2759"/>
<dbReference type="Pfam" id="PF00069">
    <property type="entry name" value="Pkinase"/>
    <property type="match status" value="1"/>
</dbReference>
<dbReference type="InterPro" id="IPR008271">
    <property type="entry name" value="Ser/Thr_kinase_AS"/>
</dbReference>
<name>A0A2R6VX08_MARPO</name>
<dbReference type="GO" id="GO:0005524">
    <property type="term" value="F:ATP binding"/>
    <property type="evidence" value="ECO:0007669"/>
    <property type="project" value="UniProtKB-KW"/>
</dbReference>
<dbReference type="PROSITE" id="PS00108">
    <property type="entry name" value="PROTEIN_KINASE_ST"/>
    <property type="match status" value="1"/>
</dbReference>
<protein>
    <recommendedName>
        <fullName evidence="6">Protein kinase domain-containing protein</fullName>
    </recommendedName>
</protein>
<dbReference type="InterPro" id="IPR011009">
    <property type="entry name" value="Kinase-like_dom_sf"/>
</dbReference>
<dbReference type="AlphaFoldDB" id="A0A2R6VX08"/>
<evidence type="ECO:0000256" key="3">
    <source>
        <dbReference type="ARBA" id="ARBA00022741"/>
    </source>
</evidence>
<dbReference type="Proteomes" id="UP000244005">
    <property type="component" value="Chromosome Y"/>
</dbReference>
<accession>A0A2R6VX08</accession>
<sequence>MLETFGPFSESLIAVYTKQILLGLQYLHKKRIVHRDIKGGNVLVNADGIIKLADFGASTFMQDPTQTNGFKSIRGSIFWMAPEVIKGDGYGRRADIWSIGCTVLEMITARRLSPLPASDGKISALRVFKTIFPKIA</sequence>
<keyword evidence="3" id="KW-0547">Nucleotide-binding</keyword>
<dbReference type="SUPFAM" id="SSF56112">
    <property type="entry name" value="Protein kinase-like (PK-like)"/>
    <property type="match status" value="1"/>
</dbReference>
<evidence type="ECO:0000256" key="5">
    <source>
        <dbReference type="ARBA" id="ARBA00022840"/>
    </source>
</evidence>
<keyword evidence="8" id="KW-1185">Reference proteome</keyword>
<dbReference type="InterPro" id="IPR000719">
    <property type="entry name" value="Prot_kinase_dom"/>
</dbReference>